<evidence type="ECO:0008006" key="3">
    <source>
        <dbReference type="Google" id="ProtNLM"/>
    </source>
</evidence>
<protein>
    <recommendedName>
        <fullName evidence="3">Scaffolding protein</fullName>
    </recommendedName>
</protein>
<proteinExistence type="predicted"/>
<reference evidence="2" key="1">
    <citation type="journal article" date="2021" name="Proc. Natl. Acad. Sci. U.S.A.">
        <title>A Catalog of Tens of Thousands of Viruses from Human Metagenomes Reveals Hidden Associations with Chronic Diseases.</title>
        <authorList>
            <person name="Tisza M.J."/>
            <person name="Buck C.B."/>
        </authorList>
    </citation>
    <scope>NUCLEOTIDE SEQUENCE</scope>
    <source>
        <strain evidence="2">Ctkhg5</strain>
    </source>
</reference>
<feature type="compositionally biased region" description="Low complexity" evidence="1">
    <location>
        <begin position="17"/>
        <end position="28"/>
    </location>
</feature>
<accession>A0A8S5UDB0</accession>
<dbReference type="EMBL" id="BK016067">
    <property type="protein sequence ID" value="DAF92477.1"/>
    <property type="molecule type" value="Genomic_DNA"/>
</dbReference>
<name>A0A8S5UDB0_9CAUD</name>
<sequence>MSQEETQATEGAKLEETAATAEVEQPQAEEPKEQAEPTEPTTDWKANSRKWEDRAKSNKEQLDATLKELEELKASQATNTTEQLEQANAKIAELKLKIKVSTETGVPVELLQGSDEEAITASANALTSYAQSFAKSTAAYPLDKGGAAHSTAGNVEDIADPVARVQARARTLL</sequence>
<evidence type="ECO:0000256" key="1">
    <source>
        <dbReference type="SAM" id="MobiDB-lite"/>
    </source>
</evidence>
<evidence type="ECO:0000313" key="2">
    <source>
        <dbReference type="EMBL" id="DAF92477.1"/>
    </source>
</evidence>
<feature type="region of interest" description="Disordered" evidence="1">
    <location>
        <begin position="1"/>
        <end position="59"/>
    </location>
</feature>
<organism evidence="2">
    <name type="scientific">Siphoviridae sp. ctkhg5</name>
    <dbReference type="NCBI Taxonomy" id="2825643"/>
    <lineage>
        <taxon>Viruses</taxon>
        <taxon>Duplodnaviria</taxon>
        <taxon>Heunggongvirae</taxon>
        <taxon>Uroviricota</taxon>
        <taxon>Caudoviricetes</taxon>
    </lineage>
</organism>
<feature type="compositionally biased region" description="Basic and acidic residues" evidence="1">
    <location>
        <begin position="49"/>
        <end position="59"/>
    </location>
</feature>